<protein>
    <submittedName>
        <fullName evidence="3">Uncharacterized protein LOC114240011</fullName>
    </submittedName>
</protein>
<dbReference type="Proteomes" id="UP000504629">
    <property type="component" value="Unplaced"/>
</dbReference>
<dbReference type="GeneID" id="114240011"/>
<sequence length="135" mass="15515">MKEAFISLVAFMAICGSIKCHDVGKDGFNFYKDYLRARSEEGSSEGPASSDRMLYFYRTPLQLYPGMLPALEQEYKKRTGNIYKNHMLNKDLWTDESPGKRSSKTALSLMMQSKHPYVTEYPTGDVTEIPYKIYV</sequence>
<dbReference type="OrthoDB" id="7734047at2759"/>
<dbReference type="KEGG" id="bman:114240011"/>
<gene>
    <name evidence="3" type="primary">LOC114240011</name>
</gene>
<evidence type="ECO:0000256" key="1">
    <source>
        <dbReference type="SAM" id="SignalP"/>
    </source>
</evidence>
<feature type="chain" id="PRO_5026700567" evidence="1">
    <location>
        <begin position="21"/>
        <end position="135"/>
    </location>
</feature>
<accession>A0A6J2J9V6</accession>
<name>A0A6J2J9V6_BOMMA</name>
<evidence type="ECO:0000313" key="2">
    <source>
        <dbReference type="Proteomes" id="UP000504629"/>
    </source>
</evidence>
<reference evidence="3" key="1">
    <citation type="submission" date="2025-08" db="UniProtKB">
        <authorList>
            <consortium name="RefSeq"/>
        </authorList>
    </citation>
    <scope>IDENTIFICATION</scope>
    <source>
        <tissue evidence="3">Silk gland</tissue>
    </source>
</reference>
<keyword evidence="2" id="KW-1185">Reference proteome</keyword>
<dbReference type="AlphaFoldDB" id="A0A6J2J9V6"/>
<feature type="signal peptide" evidence="1">
    <location>
        <begin position="1"/>
        <end position="20"/>
    </location>
</feature>
<dbReference type="RefSeq" id="XP_028026265.1">
    <property type="nucleotide sequence ID" value="XM_028170464.1"/>
</dbReference>
<organism evidence="2 3">
    <name type="scientific">Bombyx mandarina</name>
    <name type="common">Wild silk moth</name>
    <name type="synonym">Wild silkworm</name>
    <dbReference type="NCBI Taxonomy" id="7092"/>
    <lineage>
        <taxon>Eukaryota</taxon>
        <taxon>Metazoa</taxon>
        <taxon>Ecdysozoa</taxon>
        <taxon>Arthropoda</taxon>
        <taxon>Hexapoda</taxon>
        <taxon>Insecta</taxon>
        <taxon>Pterygota</taxon>
        <taxon>Neoptera</taxon>
        <taxon>Endopterygota</taxon>
        <taxon>Lepidoptera</taxon>
        <taxon>Glossata</taxon>
        <taxon>Ditrysia</taxon>
        <taxon>Bombycoidea</taxon>
        <taxon>Bombycidae</taxon>
        <taxon>Bombycinae</taxon>
        <taxon>Bombyx</taxon>
    </lineage>
</organism>
<keyword evidence="1" id="KW-0732">Signal</keyword>
<evidence type="ECO:0000313" key="3">
    <source>
        <dbReference type="RefSeq" id="XP_028026265.1"/>
    </source>
</evidence>
<proteinExistence type="predicted"/>